<proteinExistence type="predicted"/>
<dbReference type="InterPro" id="IPR050707">
    <property type="entry name" value="HTH_MetabolicPath_Reg"/>
</dbReference>
<sequence length="260" mass="27844">MRSDERNERKGMIARVSDVMAVFTADEPVLRVSEIARRTGLAKSVTSRIVADLLDVDFLEPAGKGVRVGIRMFELGELAQRAKELRQLALGAMADLRQATGLTVQLSVLKDIDQVYVEILRGRGEAAQLEIKSRIGGRVPAYATAGGKAVLAALPDEEVERILSGPLEKVGPGTITDRAILKRQIAQIRKEGVAYEIEESNPGVTCAAASILRADKSPLAAISVTGPVAEINVKMFGSAVQTAALGLNRRIRASSVFSDL</sequence>
<protein>
    <submittedName>
        <fullName evidence="5">IclR family transcriptional regulator</fullName>
    </submittedName>
</protein>
<keyword evidence="1" id="KW-0805">Transcription regulation</keyword>
<dbReference type="Proteomes" id="UP001219037">
    <property type="component" value="Chromosome"/>
</dbReference>
<evidence type="ECO:0000313" key="5">
    <source>
        <dbReference type="EMBL" id="WFP17229.1"/>
    </source>
</evidence>
<dbReference type="InterPro" id="IPR036388">
    <property type="entry name" value="WH-like_DNA-bd_sf"/>
</dbReference>
<name>A0ABY8H7V6_9MICC</name>
<accession>A0ABY8H7V6</accession>
<organism evidence="5 6">
    <name type="scientific">Citricoccus muralis</name>
    <dbReference type="NCBI Taxonomy" id="169134"/>
    <lineage>
        <taxon>Bacteria</taxon>
        <taxon>Bacillati</taxon>
        <taxon>Actinomycetota</taxon>
        <taxon>Actinomycetes</taxon>
        <taxon>Micrococcales</taxon>
        <taxon>Micrococcaceae</taxon>
        <taxon>Citricoccus</taxon>
    </lineage>
</organism>
<evidence type="ECO:0000313" key="6">
    <source>
        <dbReference type="Proteomes" id="UP001219037"/>
    </source>
</evidence>
<keyword evidence="2" id="KW-0238">DNA-binding</keyword>
<dbReference type="InterPro" id="IPR029016">
    <property type="entry name" value="GAF-like_dom_sf"/>
</dbReference>
<dbReference type="SUPFAM" id="SSF55781">
    <property type="entry name" value="GAF domain-like"/>
    <property type="match status" value="1"/>
</dbReference>
<keyword evidence="3" id="KW-0804">Transcription</keyword>
<dbReference type="EMBL" id="CP121252">
    <property type="protein sequence ID" value="WFP17229.1"/>
    <property type="molecule type" value="Genomic_DNA"/>
</dbReference>
<dbReference type="InterPro" id="IPR005471">
    <property type="entry name" value="Tscrpt_reg_IclR_N"/>
</dbReference>
<dbReference type="PANTHER" id="PTHR30136">
    <property type="entry name" value="HELIX-TURN-HELIX TRANSCRIPTIONAL REGULATOR, ICLR FAMILY"/>
    <property type="match status" value="1"/>
</dbReference>
<dbReference type="RefSeq" id="WP_278158589.1">
    <property type="nucleotide sequence ID" value="NZ_CP121252.1"/>
</dbReference>
<dbReference type="InterPro" id="IPR036390">
    <property type="entry name" value="WH_DNA-bd_sf"/>
</dbReference>
<evidence type="ECO:0000256" key="3">
    <source>
        <dbReference type="ARBA" id="ARBA00023163"/>
    </source>
</evidence>
<dbReference type="Pfam" id="PF01614">
    <property type="entry name" value="IclR_C"/>
    <property type="match status" value="1"/>
</dbReference>
<dbReference type="PANTHER" id="PTHR30136:SF24">
    <property type="entry name" value="HTH-TYPE TRANSCRIPTIONAL REPRESSOR ALLR"/>
    <property type="match status" value="1"/>
</dbReference>
<dbReference type="Pfam" id="PF09339">
    <property type="entry name" value="HTH_IclR"/>
    <property type="match status" value="1"/>
</dbReference>
<evidence type="ECO:0000256" key="1">
    <source>
        <dbReference type="ARBA" id="ARBA00023015"/>
    </source>
</evidence>
<gene>
    <name evidence="5" type="ORF">P8192_03685</name>
</gene>
<evidence type="ECO:0000259" key="4">
    <source>
        <dbReference type="PROSITE" id="PS51078"/>
    </source>
</evidence>
<dbReference type="SUPFAM" id="SSF46785">
    <property type="entry name" value="Winged helix' DNA-binding domain"/>
    <property type="match status" value="1"/>
</dbReference>
<keyword evidence="6" id="KW-1185">Reference proteome</keyword>
<reference evidence="5 6" key="1">
    <citation type="submission" date="2023-04" db="EMBL/GenBank/DDBJ databases">
        <title>Funneling lignin-derived compounds into biodiesel using alkali-halophilic Citricoccus sp. P2.</title>
        <authorList>
            <person name="Luo C.-B."/>
        </authorList>
    </citation>
    <scope>NUCLEOTIDE SEQUENCE [LARGE SCALE GENOMIC DNA]</scope>
    <source>
        <strain evidence="5 6">P2</strain>
    </source>
</reference>
<dbReference type="SMART" id="SM00346">
    <property type="entry name" value="HTH_ICLR"/>
    <property type="match status" value="1"/>
</dbReference>
<feature type="domain" description="IclR-ED" evidence="4">
    <location>
        <begin position="71"/>
        <end position="253"/>
    </location>
</feature>
<dbReference type="InterPro" id="IPR014757">
    <property type="entry name" value="Tscrpt_reg_IclR_C"/>
</dbReference>
<evidence type="ECO:0000256" key="2">
    <source>
        <dbReference type="ARBA" id="ARBA00023125"/>
    </source>
</evidence>
<dbReference type="PROSITE" id="PS51078">
    <property type="entry name" value="ICLR_ED"/>
    <property type="match status" value="1"/>
</dbReference>
<dbReference type="Gene3D" id="3.30.450.40">
    <property type="match status" value="1"/>
</dbReference>
<dbReference type="Gene3D" id="1.10.10.10">
    <property type="entry name" value="Winged helix-like DNA-binding domain superfamily/Winged helix DNA-binding domain"/>
    <property type="match status" value="1"/>
</dbReference>